<sequence length="54" mass="5902">MSASVAILRSSLHDVGLPCLWRIRLLPIKAITRTTPSRLTVFSIVTLIAAQRSA</sequence>
<protein>
    <submittedName>
        <fullName evidence="1">Uncharacterized protein</fullName>
    </submittedName>
</protein>
<evidence type="ECO:0000313" key="1">
    <source>
        <dbReference type="EMBL" id="MDN3573964.1"/>
    </source>
</evidence>
<reference evidence="2" key="1">
    <citation type="journal article" date="2019" name="Int. J. Syst. Evol. Microbiol.">
        <title>The Global Catalogue of Microorganisms (GCM) 10K type strain sequencing project: providing services to taxonomists for standard genome sequencing and annotation.</title>
        <authorList>
            <consortium name="The Broad Institute Genomics Platform"/>
            <consortium name="The Broad Institute Genome Sequencing Center for Infectious Disease"/>
            <person name="Wu L."/>
            <person name="Ma J."/>
        </authorList>
    </citation>
    <scope>NUCLEOTIDE SEQUENCE [LARGE SCALE GENOMIC DNA]</scope>
    <source>
        <strain evidence="2">CECT 7806</strain>
    </source>
</reference>
<gene>
    <name evidence="1" type="ORF">QWZ18_25610</name>
</gene>
<proteinExistence type="predicted"/>
<dbReference type="Proteomes" id="UP001244297">
    <property type="component" value="Unassembled WGS sequence"/>
</dbReference>
<name>A0ABT8AW00_9HYPH</name>
<accession>A0ABT8AW00</accession>
<organism evidence="1 2">
    <name type="scientific">Methylobacterium longum</name>
    <dbReference type="NCBI Taxonomy" id="767694"/>
    <lineage>
        <taxon>Bacteria</taxon>
        <taxon>Pseudomonadati</taxon>
        <taxon>Pseudomonadota</taxon>
        <taxon>Alphaproteobacteria</taxon>
        <taxon>Hyphomicrobiales</taxon>
        <taxon>Methylobacteriaceae</taxon>
        <taxon>Methylobacterium</taxon>
    </lineage>
</organism>
<keyword evidence="2" id="KW-1185">Reference proteome</keyword>
<evidence type="ECO:0000313" key="2">
    <source>
        <dbReference type="Proteomes" id="UP001244297"/>
    </source>
</evidence>
<dbReference type="RefSeq" id="WP_238293385.1">
    <property type="nucleotide sequence ID" value="NZ_BPQS01000068.1"/>
</dbReference>
<comment type="caution">
    <text evidence="1">The sequence shown here is derived from an EMBL/GenBank/DDBJ whole genome shotgun (WGS) entry which is preliminary data.</text>
</comment>
<dbReference type="EMBL" id="JAUFPT010000091">
    <property type="protein sequence ID" value="MDN3573964.1"/>
    <property type="molecule type" value="Genomic_DNA"/>
</dbReference>